<comment type="caution">
    <text evidence="12">The sequence shown here is derived from an EMBL/GenBank/DDBJ whole genome shotgun (WGS) entry which is preliminary data.</text>
</comment>
<keyword evidence="3 9" id="KW-0812">Transmembrane</keyword>
<protein>
    <submittedName>
        <fullName evidence="12">Methyl-accepting chemotaxis protein</fullName>
    </submittedName>
</protein>
<dbReference type="InterPro" id="IPR004089">
    <property type="entry name" value="MCPsignal_dom"/>
</dbReference>
<name>A0AAW9NSC1_9BACL</name>
<dbReference type="PROSITE" id="PS50885">
    <property type="entry name" value="HAMP"/>
    <property type="match status" value="1"/>
</dbReference>
<dbReference type="InterPro" id="IPR033480">
    <property type="entry name" value="sCache_2"/>
</dbReference>
<dbReference type="EMBL" id="JARSFG010000012">
    <property type="protein sequence ID" value="MEC1178604.1"/>
    <property type="molecule type" value="Genomic_DNA"/>
</dbReference>
<keyword evidence="6 8" id="KW-0807">Transducer</keyword>
<dbReference type="SMART" id="SM00283">
    <property type="entry name" value="MA"/>
    <property type="match status" value="1"/>
</dbReference>
<dbReference type="RefSeq" id="WP_326123090.1">
    <property type="nucleotide sequence ID" value="NZ_JARSFG010000012.1"/>
</dbReference>
<dbReference type="SMART" id="SM01049">
    <property type="entry name" value="Cache_2"/>
    <property type="match status" value="1"/>
</dbReference>
<dbReference type="Pfam" id="PF00015">
    <property type="entry name" value="MCPsignal"/>
    <property type="match status" value="1"/>
</dbReference>
<evidence type="ECO:0000256" key="8">
    <source>
        <dbReference type="PROSITE-ProRule" id="PRU00284"/>
    </source>
</evidence>
<reference evidence="12 13" key="1">
    <citation type="submission" date="2023-03" db="EMBL/GenBank/DDBJ databases">
        <title>Bacillus Genome Sequencing.</title>
        <authorList>
            <person name="Dunlap C."/>
        </authorList>
    </citation>
    <scope>NUCLEOTIDE SEQUENCE [LARGE SCALE GENOMIC DNA]</scope>
    <source>
        <strain evidence="12 13">B-59205</strain>
    </source>
</reference>
<feature type="domain" description="Methyl-accepting transducer" evidence="10">
    <location>
        <begin position="304"/>
        <end position="554"/>
    </location>
</feature>
<evidence type="ECO:0000256" key="6">
    <source>
        <dbReference type="ARBA" id="ARBA00023224"/>
    </source>
</evidence>
<evidence type="ECO:0000256" key="4">
    <source>
        <dbReference type="ARBA" id="ARBA00022989"/>
    </source>
</evidence>
<feature type="transmembrane region" description="Helical" evidence="9">
    <location>
        <begin position="209"/>
        <end position="230"/>
    </location>
</feature>
<dbReference type="Pfam" id="PF00672">
    <property type="entry name" value="HAMP"/>
    <property type="match status" value="1"/>
</dbReference>
<evidence type="ECO:0000256" key="9">
    <source>
        <dbReference type="SAM" id="Phobius"/>
    </source>
</evidence>
<evidence type="ECO:0000259" key="10">
    <source>
        <dbReference type="PROSITE" id="PS50111"/>
    </source>
</evidence>
<dbReference type="Pfam" id="PF17200">
    <property type="entry name" value="sCache_2"/>
    <property type="match status" value="1"/>
</dbReference>
<evidence type="ECO:0000259" key="11">
    <source>
        <dbReference type="PROSITE" id="PS50885"/>
    </source>
</evidence>
<keyword evidence="13" id="KW-1185">Reference proteome</keyword>
<evidence type="ECO:0000256" key="2">
    <source>
        <dbReference type="ARBA" id="ARBA00022475"/>
    </source>
</evidence>
<dbReference type="PANTHER" id="PTHR32089:SF114">
    <property type="entry name" value="METHYL-ACCEPTING CHEMOTAXIS PROTEIN MCPB"/>
    <property type="match status" value="1"/>
</dbReference>
<evidence type="ECO:0000313" key="12">
    <source>
        <dbReference type="EMBL" id="MEC1178604.1"/>
    </source>
</evidence>
<keyword evidence="5 9" id="KW-0472">Membrane</keyword>
<dbReference type="GO" id="GO:0007165">
    <property type="term" value="P:signal transduction"/>
    <property type="evidence" value="ECO:0007669"/>
    <property type="project" value="UniProtKB-KW"/>
</dbReference>
<feature type="domain" description="HAMP" evidence="11">
    <location>
        <begin position="232"/>
        <end position="285"/>
    </location>
</feature>
<dbReference type="GO" id="GO:0005886">
    <property type="term" value="C:plasma membrane"/>
    <property type="evidence" value="ECO:0007669"/>
    <property type="project" value="UniProtKB-SubCell"/>
</dbReference>
<evidence type="ECO:0000313" key="13">
    <source>
        <dbReference type="Proteomes" id="UP001344888"/>
    </source>
</evidence>
<dbReference type="SUPFAM" id="SSF58104">
    <property type="entry name" value="Methyl-accepting chemotaxis protein (MCP) signaling domain"/>
    <property type="match status" value="1"/>
</dbReference>
<dbReference type="InterPro" id="IPR003660">
    <property type="entry name" value="HAMP_dom"/>
</dbReference>
<dbReference type="AlphaFoldDB" id="A0AAW9NSC1"/>
<dbReference type="Gene3D" id="3.30.450.20">
    <property type="entry name" value="PAS domain"/>
    <property type="match status" value="1"/>
</dbReference>
<dbReference type="CDD" id="cd06225">
    <property type="entry name" value="HAMP"/>
    <property type="match status" value="1"/>
</dbReference>
<evidence type="ECO:0000256" key="5">
    <source>
        <dbReference type="ARBA" id="ARBA00023136"/>
    </source>
</evidence>
<accession>A0AAW9NSC1</accession>
<dbReference type="CDD" id="cd11386">
    <property type="entry name" value="MCP_signal"/>
    <property type="match status" value="1"/>
</dbReference>
<comment type="subcellular location">
    <subcellularLocation>
        <location evidence="1">Cell membrane</location>
        <topology evidence="1">Multi-pass membrane protein</topology>
    </subcellularLocation>
</comment>
<keyword evidence="2" id="KW-1003">Cell membrane</keyword>
<organism evidence="12 13">
    <name type="scientific">Metasolibacillus meyeri</name>
    <dbReference type="NCBI Taxonomy" id="1071052"/>
    <lineage>
        <taxon>Bacteria</taxon>
        <taxon>Bacillati</taxon>
        <taxon>Bacillota</taxon>
        <taxon>Bacilli</taxon>
        <taxon>Bacillales</taxon>
        <taxon>Caryophanaceae</taxon>
        <taxon>Metasolibacillus</taxon>
    </lineage>
</organism>
<dbReference type="Proteomes" id="UP001344888">
    <property type="component" value="Unassembled WGS sequence"/>
</dbReference>
<sequence>MKKIRTKLLVIFGLLFLLSIGIISIVNVIFTIKHNNEQLQGYEESLLTSYDRNIQGQVDNAIAVLHYAYERYQQKEMTEADAKALGQQLVKQLRYGEAGYFWIDDLNGVLVAHPEQPQNKGTSRLNIQDPEGTYLMQNILEAATNKTNNGFSEYMWEKPGVEGLVKKRAYSTLFEPWGYIVSTGNYIDDIEQLVQAQYDSNKKSLTSSLMNQFLIIVALIIVFIMILYVFSKRLAKNITNIATYVEHVAENDLSKEEMKLATQDEIGQLSMHVNRMVENLRNILQNTIQTSEQVYEASQQLSSASDEVRENSNQISETMLGIATGAETQAHHATELSHTMHAFTQKVTTINQDGEMARNTSHNILQLTNSGNELMQASIGQMHKIDEIVQQSLQKVEGLDTQSQEITQLVTVIKDIADQTNLLALNAAIEAARAGEQGKGFAVVADEVRKLAEQVAQSVAHITTIVLNIQSESTIVMSYLQEGYREVEQGAEQIQHTGVTFKQISQSVTEMVTNLDSITDNLSDMAQNSQVIQQSIEEVAAITEQTTAGIEETVATMQMTNGRVEQIANNAEQLAELSEELNTHVTKFKL</sequence>
<evidence type="ECO:0000256" key="1">
    <source>
        <dbReference type="ARBA" id="ARBA00004651"/>
    </source>
</evidence>
<dbReference type="Gene3D" id="6.10.340.10">
    <property type="match status" value="1"/>
</dbReference>
<dbReference type="SMART" id="SM00304">
    <property type="entry name" value="HAMP"/>
    <property type="match status" value="1"/>
</dbReference>
<evidence type="ECO:0000256" key="3">
    <source>
        <dbReference type="ARBA" id="ARBA00022692"/>
    </source>
</evidence>
<gene>
    <name evidence="12" type="ORF">P9B03_08930</name>
</gene>
<keyword evidence="4 9" id="KW-1133">Transmembrane helix</keyword>
<comment type="similarity">
    <text evidence="7">Belongs to the methyl-accepting chemotaxis (MCP) protein family.</text>
</comment>
<dbReference type="PANTHER" id="PTHR32089">
    <property type="entry name" value="METHYL-ACCEPTING CHEMOTAXIS PROTEIN MCPB"/>
    <property type="match status" value="1"/>
</dbReference>
<proteinExistence type="inferred from homology"/>
<evidence type="ECO:0000256" key="7">
    <source>
        <dbReference type="ARBA" id="ARBA00029447"/>
    </source>
</evidence>
<dbReference type="PROSITE" id="PS50111">
    <property type="entry name" value="CHEMOTAXIS_TRANSDUC_2"/>
    <property type="match status" value="1"/>
</dbReference>
<dbReference type="Gene3D" id="1.10.287.950">
    <property type="entry name" value="Methyl-accepting chemotaxis protein"/>
    <property type="match status" value="1"/>
</dbReference>